<accession>A0A1B0BWH2</accession>
<reference evidence="2" key="2">
    <citation type="submission" date="2020-05" db="UniProtKB">
        <authorList>
            <consortium name="EnsemblMetazoa"/>
        </authorList>
    </citation>
    <scope>IDENTIFICATION</scope>
    <source>
        <strain evidence="2">IAEA</strain>
    </source>
</reference>
<keyword evidence="3" id="KW-1185">Reference proteome</keyword>
<evidence type="ECO:0000313" key="2">
    <source>
        <dbReference type="EnsemblMetazoa" id="GPPI042688-PA"/>
    </source>
</evidence>
<name>A0A1B0BWH2_9MUSC</name>
<reference evidence="3" key="1">
    <citation type="submission" date="2015-01" db="EMBL/GenBank/DDBJ databases">
        <authorList>
            <person name="Aksoy S."/>
            <person name="Warren W."/>
            <person name="Wilson R.K."/>
        </authorList>
    </citation>
    <scope>NUCLEOTIDE SEQUENCE [LARGE SCALE GENOMIC DNA]</scope>
    <source>
        <strain evidence="3">IAEA</strain>
    </source>
</reference>
<sequence length="95" mass="10678">MRIIVLLTLIALVFACFVCYTNAASFIRPSGFDVDLQPEDQEGLLEETLTAFENGREPRTLGILFLLDFLLSRISNAIQQNNQNGAPDDNQDRVF</sequence>
<feature type="chain" id="PRO_5008405197" evidence="1">
    <location>
        <begin position="24"/>
        <end position="95"/>
    </location>
</feature>
<feature type="signal peptide" evidence="1">
    <location>
        <begin position="1"/>
        <end position="23"/>
    </location>
</feature>
<dbReference type="AlphaFoldDB" id="A0A1B0BWH2"/>
<dbReference type="EnsemblMetazoa" id="GPPI042688-RA">
    <property type="protein sequence ID" value="GPPI042688-PA"/>
    <property type="gene ID" value="GPPI042688"/>
</dbReference>
<dbReference type="VEuPathDB" id="VectorBase:GPPI042688"/>
<evidence type="ECO:0000256" key="1">
    <source>
        <dbReference type="SAM" id="SignalP"/>
    </source>
</evidence>
<keyword evidence="1" id="KW-0732">Signal</keyword>
<evidence type="ECO:0000313" key="3">
    <source>
        <dbReference type="Proteomes" id="UP000092460"/>
    </source>
</evidence>
<dbReference type="Proteomes" id="UP000092460">
    <property type="component" value="Unassembled WGS sequence"/>
</dbReference>
<dbReference type="PROSITE" id="PS51257">
    <property type="entry name" value="PROKAR_LIPOPROTEIN"/>
    <property type="match status" value="1"/>
</dbReference>
<dbReference type="EMBL" id="JXJN01021769">
    <property type="status" value="NOT_ANNOTATED_CDS"/>
    <property type="molecule type" value="Genomic_DNA"/>
</dbReference>
<organism evidence="2 3">
    <name type="scientific">Glossina palpalis gambiensis</name>
    <dbReference type="NCBI Taxonomy" id="67801"/>
    <lineage>
        <taxon>Eukaryota</taxon>
        <taxon>Metazoa</taxon>
        <taxon>Ecdysozoa</taxon>
        <taxon>Arthropoda</taxon>
        <taxon>Hexapoda</taxon>
        <taxon>Insecta</taxon>
        <taxon>Pterygota</taxon>
        <taxon>Neoptera</taxon>
        <taxon>Endopterygota</taxon>
        <taxon>Diptera</taxon>
        <taxon>Brachycera</taxon>
        <taxon>Muscomorpha</taxon>
        <taxon>Hippoboscoidea</taxon>
        <taxon>Glossinidae</taxon>
        <taxon>Glossina</taxon>
    </lineage>
</organism>
<protein>
    <submittedName>
        <fullName evidence="2">Uncharacterized protein</fullName>
    </submittedName>
</protein>
<proteinExistence type="predicted"/>